<keyword evidence="3" id="KW-1185">Reference proteome</keyword>
<evidence type="ECO:0000313" key="3">
    <source>
        <dbReference type="Proteomes" id="UP000183275"/>
    </source>
</evidence>
<proteinExistence type="predicted"/>
<sequence length="82" mass="8494">MDAQLLAFGLGALALGIGFLVAGRRLYPRLEVPPEARRSLQLLTALIAAILMLTGLGLVLIGIVSSAGVSAGIGTWPSPWLQ</sequence>
<dbReference type="EMBL" id="FOIS01000002">
    <property type="protein sequence ID" value="SEW02241.1"/>
    <property type="molecule type" value="Genomic_DNA"/>
</dbReference>
<evidence type="ECO:0000256" key="1">
    <source>
        <dbReference type="SAM" id="Phobius"/>
    </source>
</evidence>
<protein>
    <submittedName>
        <fullName evidence="2">Uncharacterized protein</fullName>
    </submittedName>
</protein>
<feature type="transmembrane region" description="Helical" evidence="1">
    <location>
        <begin position="43"/>
        <end position="73"/>
    </location>
</feature>
<dbReference type="RefSeq" id="WP_049988967.1">
    <property type="nucleotide sequence ID" value="NZ_FOIS01000002.1"/>
</dbReference>
<dbReference type="Proteomes" id="UP000183275">
    <property type="component" value="Unassembled WGS sequence"/>
</dbReference>
<evidence type="ECO:0000313" key="2">
    <source>
        <dbReference type="EMBL" id="SEW02241.1"/>
    </source>
</evidence>
<name>A0A1I0NLC0_9EURY</name>
<dbReference type="AlphaFoldDB" id="A0A1I0NLC0"/>
<feature type="transmembrane region" description="Helical" evidence="1">
    <location>
        <begin position="6"/>
        <end position="23"/>
    </location>
</feature>
<keyword evidence="1" id="KW-1133">Transmembrane helix</keyword>
<gene>
    <name evidence="2" type="ORF">SAMN05216285_1873</name>
</gene>
<dbReference type="eggNOG" id="arCOG11137">
    <property type="taxonomic scope" value="Archaea"/>
</dbReference>
<keyword evidence="1" id="KW-0812">Transmembrane</keyword>
<keyword evidence="1" id="KW-0472">Membrane</keyword>
<reference evidence="3" key="1">
    <citation type="submission" date="2016-10" db="EMBL/GenBank/DDBJ databases">
        <authorList>
            <person name="Varghese N."/>
        </authorList>
    </citation>
    <scope>NUCLEOTIDE SEQUENCE [LARGE SCALE GENOMIC DNA]</scope>
    <source>
        <strain evidence="3">CGMCC 1.12284</strain>
    </source>
</reference>
<organism evidence="2 3">
    <name type="scientific">Natrinema salifodinae</name>
    <dbReference type="NCBI Taxonomy" id="1202768"/>
    <lineage>
        <taxon>Archaea</taxon>
        <taxon>Methanobacteriati</taxon>
        <taxon>Methanobacteriota</taxon>
        <taxon>Stenosarchaea group</taxon>
        <taxon>Halobacteria</taxon>
        <taxon>Halobacteriales</taxon>
        <taxon>Natrialbaceae</taxon>
        <taxon>Natrinema</taxon>
    </lineage>
</organism>
<accession>A0A1I0NLC0</accession>